<gene>
    <name evidence="3" type="ORF">FHX44_114996</name>
</gene>
<sequence length="446" mass="47495">MNAQPVPETAARTPQDVPGAASGAARAGGRSDLTDRPPASRHHAATPITVQVAGGTQQDRTALATALLSAGSDRVTFTGDHPGGPLGTAVDAVVLIASATHVIGAAELDLVRTLRRRSPTILLAVTAIDRHSSWREVLDADLERLRATGTAVAPFAVSVDVHGQAVAAGDRALAAASGIPALARRLDDIAERVAHDTGRTVVPPSPRTAGRRPRTASDRKSPERPRWQQVLSDGMAAASSDVDFDLRCRVRAAIADAEGVVEASDPRRDWNDLDTWLRARLAYEGEQTVALLADRTAEVTAALERELGGEPLPRPAPAEPPDLFGHLPARDAPRGVRRPLATRSRSLVMSAYGGLMMALILPRFAGVSLPVWVIVAGALATALLLGGATLTGERKRQLETSRTRAKSRVRHYADAFLLVATKATRDGLRRTQQHLRDECTRRTMEP</sequence>
<reference evidence="3 4" key="1">
    <citation type="submission" date="2019-06" db="EMBL/GenBank/DDBJ databases">
        <title>Sequencing the genomes of 1000 actinobacteria strains.</title>
        <authorList>
            <person name="Klenk H.-P."/>
        </authorList>
    </citation>
    <scope>NUCLEOTIDE SEQUENCE [LARGE SCALE GENOMIC DNA]</scope>
    <source>
        <strain evidence="3 4">DSM 45671</strain>
    </source>
</reference>
<dbReference type="OrthoDB" id="3564179at2"/>
<evidence type="ECO:0000256" key="1">
    <source>
        <dbReference type="SAM" id="MobiDB-lite"/>
    </source>
</evidence>
<feature type="transmembrane region" description="Helical" evidence="2">
    <location>
        <begin position="371"/>
        <end position="392"/>
    </location>
</feature>
<dbReference type="RefSeq" id="WP_147257974.1">
    <property type="nucleotide sequence ID" value="NZ_VIWU01000001.1"/>
</dbReference>
<proteinExistence type="predicted"/>
<comment type="caution">
    <text evidence="3">The sequence shown here is derived from an EMBL/GenBank/DDBJ whole genome shotgun (WGS) entry which is preliminary data.</text>
</comment>
<dbReference type="AlphaFoldDB" id="A0A561SW31"/>
<dbReference type="EMBL" id="VIWU01000001">
    <property type="protein sequence ID" value="TWF79070.1"/>
    <property type="molecule type" value="Genomic_DNA"/>
</dbReference>
<keyword evidence="2" id="KW-0812">Transmembrane</keyword>
<keyword evidence="2" id="KW-0472">Membrane</keyword>
<keyword evidence="4" id="KW-1185">Reference proteome</keyword>
<dbReference type="Proteomes" id="UP000321261">
    <property type="component" value="Unassembled WGS sequence"/>
</dbReference>
<keyword evidence="2" id="KW-1133">Transmembrane helix</keyword>
<name>A0A561SW31_9PSEU</name>
<accession>A0A561SW31</accession>
<protein>
    <submittedName>
        <fullName evidence="3">Uncharacterized protein</fullName>
    </submittedName>
</protein>
<evidence type="ECO:0000313" key="3">
    <source>
        <dbReference type="EMBL" id="TWF79070.1"/>
    </source>
</evidence>
<feature type="compositionally biased region" description="Low complexity" evidence="1">
    <location>
        <begin position="19"/>
        <end position="31"/>
    </location>
</feature>
<feature type="compositionally biased region" description="Basic and acidic residues" evidence="1">
    <location>
        <begin position="215"/>
        <end position="226"/>
    </location>
</feature>
<feature type="region of interest" description="Disordered" evidence="1">
    <location>
        <begin position="195"/>
        <end position="227"/>
    </location>
</feature>
<feature type="region of interest" description="Disordered" evidence="1">
    <location>
        <begin position="1"/>
        <end position="56"/>
    </location>
</feature>
<organism evidence="3 4">
    <name type="scientific">Pseudonocardia hierapolitana</name>
    <dbReference type="NCBI Taxonomy" id="1128676"/>
    <lineage>
        <taxon>Bacteria</taxon>
        <taxon>Bacillati</taxon>
        <taxon>Actinomycetota</taxon>
        <taxon>Actinomycetes</taxon>
        <taxon>Pseudonocardiales</taxon>
        <taxon>Pseudonocardiaceae</taxon>
        <taxon>Pseudonocardia</taxon>
    </lineage>
</organism>
<evidence type="ECO:0000313" key="4">
    <source>
        <dbReference type="Proteomes" id="UP000321261"/>
    </source>
</evidence>
<evidence type="ECO:0000256" key="2">
    <source>
        <dbReference type="SAM" id="Phobius"/>
    </source>
</evidence>